<dbReference type="PANTHER" id="PTHR47663">
    <property type="entry name" value="XYLANOLYTIC TRANSCRIPTIONAL ACTIVATOR XLNR-RELATED"/>
    <property type="match status" value="1"/>
</dbReference>
<gene>
    <name evidence="5" type="ORF">SLS59_003481</name>
</gene>
<evidence type="ECO:0000256" key="1">
    <source>
        <dbReference type="ARBA" id="ARBA00022833"/>
    </source>
</evidence>
<evidence type="ECO:0000256" key="4">
    <source>
        <dbReference type="ARBA" id="ARBA00023163"/>
    </source>
</evidence>
<reference evidence="5 6" key="1">
    <citation type="submission" date="2024-02" db="EMBL/GenBank/DDBJ databases">
        <title>De novo assembly and annotation of 12 fungi associated with fruit tree decline syndrome in Ontario, Canada.</title>
        <authorList>
            <person name="Sulman M."/>
            <person name="Ellouze W."/>
            <person name="Ilyukhin E."/>
        </authorList>
    </citation>
    <scope>NUCLEOTIDE SEQUENCE [LARGE SCALE GENOMIC DNA]</scope>
    <source>
        <strain evidence="5 6">M97-236</strain>
    </source>
</reference>
<comment type="caution">
    <text evidence="5">The sequence shown here is derived from an EMBL/GenBank/DDBJ whole genome shotgun (WGS) entry which is preliminary data.</text>
</comment>
<organism evidence="5 6">
    <name type="scientific">Nothophoma quercina</name>
    <dbReference type="NCBI Taxonomy" id="749835"/>
    <lineage>
        <taxon>Eukaryota</taxon>
        <taxon>Fungi</taxon>
        <taxon>Dikarya</taxon>
        <taxon>Ascomycota</taxon>
        <taxon>Pezizomycotina</taxon>
        <taxon>Dothideomycetes</taxon>
        <taxon>Pleosporomycetidae</taxon>
        <taxon>Pleosporales</taxon>
        <taxon>Pleosporineae</taxon>
        <taxon>Didymellaceae</taxon>
        <taxon>Nothophoma</taxon>
    </lineage>
</organism>
<evidence type="ECO:0000256" key="2">
    <source>
        <dbReference type="ARBA" id="ARBA00023015"/>
    </source>
</evidence>
<evidence type="ECO:0000313" key="5">
    <source>
        <dbReference type="EMBL" id="KAL1605678.1"/>
    </source>
</evidence>
<proteinExistence type="predicted"/>
<dbReference type="EMBL" id="JAKIXB020000009">
    <property type="protein sequence ID" value="KAL1605678.1"/>
    <property type="molecule type" value="Genomic_DNA"/>
</dbReference>
<protein>
    <recommendedName>
        <fullName evidence="7">Transcription factor domain-containing protein</fullName>
    </recommendedName>
</protein>
<keyword evidence="6" id="KW-1185">Reference proteome</keyword>
<name>A0ABR3RMM9_9PLEO</name>
<evidence type="ECO:0008006" key="7">
    <source>
        <dbReference type="Google" id="ProtNLM"/>
    </source>
</evidence>
<dbReference type="InterPro" id="IPR051439">
    <property type="entry name" value="XlnR/Xlr1"/>
</dbReference>
<keyword evidence="1" id="KW-0862">Zinc</keyword>
<keyword evidence="4" id="KW-0804">Transcription</keyword>
<accession>A0ABR3RMM9</accession>
<sequence>MQPVSPYVLGHVFRKNSFLRKENPRVCSPALLASMLWIGCLTSESPYLVSSPLARGQMSEKLINLAIGLLKPLVHQTPMASEQGPTLYNTTGMTHGVTMGGYGLPPSLSEEGIGLDMHFGNLDDVATYVNLGVVTSASEYKAASLRWWNAAWSLAREMRLGKEIVTPPPELYDEDVSGAYDGRSNAMEVTEEQREERRRMWWLLYTMDRYV</sequence>
<evidence type="ECO:0000256" key="3">
    <source>
        <dbReference type="ARBA" id="ARBA00023125"/>
    </source>
</evidence>
<dbReference type="PANTHER" id="PTHR47663:SF1">
    <property type="entry name" value="XYLANOLYTIC TRANSCRIPTIONAL ACTIVATOR XLNR-RELATED"/>
    <property type="match status" value="1"/>
</dbReference>
<keyword evidence="3" id="KW-0238">DNA-binding</keyword>
<dbReference type="Proteomes" id="UP001521222">
    <property type="component" value="Unassembled WGS sequence"/>
</dbReference>
<keyword evidence="2" id="KW-0805">Transcription regulation</keyword>
<evidence type="ECO:0000313" key="6">
    <source>
        <dbReference type="Proteomes" id="UP001521222"/>
    </source>
</evidence>